<geneLocation type="plasmid" evidence="2">
    <name>pN315G</name>
</geneLocation>
<reference evidence="2" key="1">
    <citation type="submission" date="2012-09" db="EMBL/GenBank/DDBJ databases">
        <title>Gentamicin-resistance gene aac(6')/aph(2'') is responsible for the cellular damage and promotion of cytokine production of human keratinocytes.</title>
        <authorList>
            <person name="Fukuda M."/>
            <person name="Ito T."/>
            <person name="Kawasaki J."/>
            <person name="Maeda K."/>
            <person name="Niyonsaba F."/>
            <person name="Nishiyama C."/>
            <person name="Ushio H."/>
            <person name="Katayama Y."/>
            <person name="Zhang M."/>
            <person name="Baba T."/>
            <person name="Hiramatsu K."/>
        </authorList>
    </citation>
    <scope>NUCLEOTIDE SEQUENCE</scope>
    <source>
        <strain evidence="2">N315G</strain>
        <plasmid evidence="2">pN315G</plasmid>
    </source>
</reference>
<keyword evidence="2" id="KW-0614">Plasmid</keyword>
<name>A0A0A8IL53_STAAU</name>
<dbReference type="SUPFAM" id="SSF52540">
    <property type="entry name" value="P-loop containing nucleoside triphosphate hydrolases"/>
    <property type="match status" value="1"/>
</dbReference>
<accession>A0A0A8IL53</accession>
<dbReference type="RefSeq" id="WP_242596733.1">
    <property type="nucleotide sequence ID" value="NZ_AP012550.1"/>
</dbReference>
<proteinExistence type="predicted"/>
<organism evidence="2">
    <name type="scientific">Staphylococcus aureus</name>
    <dbReference type="NCBI Taxonomy" id="1280"/>
    <lineage>
        <taxon>Bacteria</taxon>
        <taxon>Bacillati</taxon>
        <taxon>Bacillota</taxon>
        <taxon>Bacilli</taxon>
        <taxon>Bacillales</taxon>
        <taxon>Staphylococcaceae</taxon>
        <taxon>Staphylococcus</taxon>
    </lineage>
</organism>
<dbReference type="InterPro" id="IPR027417">
    <property type="entry name" value="P-loop_NTPase"/>
</dbReference>
<dbReference type="InterPro" id="IPR051162">
    <property type="entry name" value="T4SS_component"/>
</dbReference>
<dbReference type="CDD" id="cd01127">
    <property type="entry name" value="TrwB_TraG_TraD_VirD4"/>
    <property type="match status" value="1"/>
</dbReference>
<evidence type="ECO:0000313" key="2">
    <source>
        <dbReference type="EMBL" id="BAP94562.1"/>
    </source>
</evidence>
<dbReference type="PANTHER" id="PTHR30121:SF6">
    <property type="entry name" value="SLR6007 PROTEIN"/>
    <property type="match status" value="1"/>
</dbReference>
<gene>
    <name evidence="2" type="primary">trsE</name>
</gene>
<dbReference type="Gene3D" id="3.40.50.300">
    <property type="entry name" value="P-loop containing nucleotide triphosphate hydrolases"/>
    <property type="match status" value="1"/>
</dbReference>
<sequence length="672" mass="77852">MIMAFLKKKKQEQVTNKIHNESFQKLTEVLDTDSVDSIYPFSWIEKKSHIETGENYIKNLLVVDYPQSVKGAYLSNLLKKNGNIQITKFIRPANIERMIDHLNNSIKNKTAEQMRTTDPKRNATIKREIESSKKQLDKFLDEKTGFMYMYMYITLNGDSYEKIQALEKDVKRTLTRLRLKTHTPTNAMRESFHTVLPLNRNFLSAFTQQNMDTATAGHFFMFDDSEIIDLTPNTSVFGINKNTDSLVAVDFNNKEKNLNKNMTIIGTSGVGKSTLNMRMILDNIKKSIRQFIIDPEDEFSYITKYYGGTVVNISTSSNIKINPFEIFSEEVFEKEDETDNETTSDVLTENNEHESQIDTLVRSKIGKLKTFFRVLKDEISQTEISVLSSTLRQLYQDKGFKGNAKLSDFKSEDYPTLTELYNKLKDLDPEKYEVLKDLTLIIEDYTMEHGTTTIFDGYTNIKLDNEIVTFNLKPLQTEKDVQSAAYLNIFSFLWDEITKDRTTETVLMTDELHFLATNEYSLDFYYQAYKRIRKYGGGAIASTQQIKDILRTSQEIGSAIIENSHTKFFFGMDNVGVDDVVDKLGLKFSDQEISHLTKKKKGEALLLYGTQRAFIRIDLDREETRLWNKELYETIYEEPADVEPNYVEQLGLTDIDLAELEEELRQAEMIYE</sequence>
<protein>
    <submittedName>
        <fullName evidence="2">Putative ATPase TrsE</fullName>
    </submittedName>
</protein>
<dbReference type="AlphaFoldDB" id="A0A0A8IL53"/>
<dbReference type="Pfam" id="PF19044">
    <property type="entry name" value="P-loop_TraG"/>
    <property type="match status" value="1"/>
</dbReference>
<dbReference type="Gene3D" id="1.10.8.730">
    <property type="match status" value="1"/>
</dbReference>
<dbReference type="InterPro" id="IPR043964">
    <property type="entry name" value="P-loop_TraG"/>
</dbReference>
<dbReference type="PANTHER" id="PTHR30121">
    <property type="entry name" value="UNCHARACTERIZED PROTEIN YJGR-RELATED"/>
    <property type="match status" value="1"/>
</dbReference>
<feature type="domain" description="TraG P-loop" evidence="1">
    <location>
        <begin position="254"/>
        <end position="587"/>
    </location>
</feature>
<dbReference type="EMBL" id="AP012550">
    <property type="protein sequence ID" value="BAP94562.1"/>
    <property type="molecule type" value="Genomic_DNA"/>
</dbReference>
<evidence type="ECO:0000259" key="1">
    <source>
        <dbReference type="Pfam" id="PF19044"/>
    </source>
</evidence>